<evidence type="ECO:0000313" key="1">
    <source>
        <dbReference type="EMBL" id="MCW2308170.1"/>
    </source>
</evidence>
<dbReference type="Proteomes" id="UP001209755">
    <property type="component" value="Unassembled WGS sequence"/>
</dbReference>
<dbReference type="Pfam" id="PF19596">
    <property type="entry name" value="DUF6101"/>
    <property type="match status" value="1"/>
</dbReference>
<proteinExistence type="predicted"/>
<dbReference type="InterPro" id="IPR046083">
    <property type="entry name" value="DUF6101"/>
</dbReference>
<organism evidence="1 2">
    <name type="scientific">Rhodobium gokarnense</name>
    <dbReference type="NCBI Taxonomy" id="364296"/>
    <lineage>
        <taxon>Bacteria</taxon>
        <taxon>Pseudomonadati</taxon>
        <taxon>Pseudomonadota</taxon>
        <taxon>Alphaproteobacteria</taxon>
        <taxon>Hyphomicrobiales</taxon>
        <taxon>Rhodobiaceae</taxon>
        <taxon>Rhodobium</taxon>
    </lineage>
</organism>
<dbReference type="EMBL" id="JAOQNS010000006">
    <property type="protein sequence ID" value="MCW2308170.1"/>
    <property type="molecule type" value="Genomic_DNA"/>
</dbReference>
<comment type="caution">
    <text evidence="1">The sequence shown here is derived from an EMBL/GenBank/DDBJ whole genome shotgun (WGS) entry which is preliminary data.</text>
</comment>
<accession>A0ABT3HCR3</accession>
<reference evidence="2" key="1">
    <citation type="submission" date="2023-07" db="EMBL/GenBank/DDBJ databases">
        <title>Genome sequencing of Purple Non-Sulfur Bacteria from various extreme environments.</title>
        <authorList>
            <person name="Mayer M."/>
        </authorList>
    </citation>
    <scope>NUCLEOTIDE SEQUENCE [LARGE SCALE GENOMIC DNA]</scope>
    <source>
        <strain evidence="2">DSM 17935</strain>
    </source>
</reference>
<gene>
    <name evidence="1" type="ORF">M2319_002509</name>
</gene>
<protein>
    <submittedName>
        <fullName evidence="1">Uncharacterized protein</fullName>
    </submittedName>
</protein>
<keyword evidence="2" id="KW-1185">Reference proteome</keyword>
<evidence type="ECO:0000313" key="2">
    <source>
        <dbReference type="Proteomes" id="UP001209755"/>
    </source>
</evidence>
<dbReference type="RefSeq" id="WP_264601792.1">
    <property type="nucleotide sequence ID" value="NZ_JAOQNS010000006.1"/>
</dbReference>
<sequence length="189" mass="21041">MLSKRAALERNSFGLRLDPFSLPARYSAPLAGAQAGDEANIYLDRDLVVVKRRLSGLPLTVSLPVSAFTGIAVRSTPLDEEGAVAVSIELLHRDPALSLPLVVADCYDEIVADWQAWSKTLGLPLMLIEADGSLTQPVAHIGRLRFDGTLSRRRRANRRRRPRFLGRRKTGLPERTETRYAEREIIART</sequence>
<name>A0ABT3HCR3_9HYPH</name>